<dbReference type="Pfam" id="PF00245">
    <property type="entry name" value="Alk_phosphatase"/>
    <property type="match status" value="1"/>
</dbReference>
<dbReference type="SUPFAM" id="SSF53649">
    <property type="entry name" value="Alkaline phosphatase-like"/>
    <property type="match status" value="1"/>
</dbReference>
<dbReference type="InterPro" id="IPR017850">
    <property type="entry name" value="Alkaline_phosphatase_core_sf"/>
</dbReference>
<protein>
    <submittedName>
        <fullName evidence="2">Uncharacterized protein</fullName>
    </submittedName>
</protein>
<dbReference type="Gene3D" id="3.40.720.10">
    <property type="entry name" value="Alkaline Phosphatase, subunit A"/>
    <property type="match status" value="1"/>
</dbReference>
<evidence type="ECO:0000256" key="1">
    <source>
        <dbReference type="PIRSR" id="PIRSR601952-2"/>
    </source>
</evidence>
<organism evidence="2 3">
    <name type="scientific">Hymenobacter fodinae</name>
    <dbReference type="NCBI Taxonomy" id="2510796"/>
    <lineage>
        <taxon>Bacteria</taxon>
        <taxon>Pseudomonadati</taxon>
        <taxon>Bacteroidota</taxon>
        <taxon>Cytophagia</taxon>
        <taxon>Cytophagales</taxon>
        <taxon>Hymenobacteraceae</taxon>
        <taxon>Hymenobacter</taxon>
    </lineage>
</organism>
<dbReference type="GO" id="GO:0016791">
    <property type="term" value="F:phosphatase activity"/>
    <property type="evidence" value="ECO:0007669"/>
    <property type="project" value="InterPro"/>
</dbReference>
<comment type="caution">
    <text evidence="2">The sequence shown here is derived from an EMBL/GenBank/DDBJ whole genome shotgun (WGS) entry which is preliminary data.</text>
</comment>
<gene>
    <name evidence="2" type="ORF">EU556_24400</name>
</gene>
<sequence length="67" mass="7278">MDSLGHSFHSIMWDAREQGKSTGLVVACELPDATPACFAVNHTNRQDLEVIARKYLDAPWTSCTGAG</sequence>
<feature type="binding site" evidence="1">
    <location>
        <position position="32"/>
    </location>
    <ligand>
        <name>Mg(2+)</name>
        <dbReference type="ChEBI" id="CHEBI:18420"/>
    </ligand>
</feature>
<feature type="binding site" evidence="1">
    <location>
        <position position="34"/>
    </location>
    <ligand>
        <name>Mg(2+)</name>
        <dbReference type="ChEBI" id="CHEBI:18420"/>
    </ligand>
</feature>
<dbReference type="Proteomes" id="UP000298337">
    <property type="component" value="Unassembled WGS sequence"/>
</dbReference>
<dbReference type="GO" id="GO:0046872">
    <property type="term" value="F:metal ion binding"/>
    <property type="evidence" value="ECO:0007669"/>
    <property type="project" value="UniProtKB-KW"/>
</dbReference>
<reference evidence="2 3" key="1">
    <citation type="submission" date="2019-04" db="EMBL/GenBank/DDBJ databases">
        <authorList>
            <person name="Feng G."/>
            <person name="Zhang J."/>
            <person name="Zhu H."/>
        </authorList>
    </citation>
    <scope>NUCLEOTIDE SEQUENCE [LARGE SCALE GENOMIC DNA]</scope>
    <source>
        <strain evidence="2 3">92R-1</strain>
    </source>
</reference>
<dbReference type="EMBL" id="SRLA01000007">
    <property type="protein sequence ID" value="TGE03756.1"/>
    <property type="molecule type" value="Genomic_DNA"/>
</dbReference>
<dbReference type="InterPro" id="IPR001952">
    <property type="entry name" value="Alkaline_phosphatase"/>
</dbReference>
<keyword evidence="3" id="KW-1185">Reference proteome</keyword>
<dbReference type="AlphaFoldDB" id="A0A4Z0P031"/>
<name>A0A4Z0P031_9BACT</name>
<keyword evidence="1" id="KW-0479">Metal-binding</keyword>
<comment type="cofactor">
    <cofactor evidence="1">
        <name>Mg(2+)</name>
        <dbReference type="ChEBI" id="CHEBI:18420"/>
    </cofactor>
    <text evidence="1">Binds 1 Mg(2+) ion.</text>
</comment>
<evidence type="ECO:0000313" key="3">
    <source>
        <dbReference type="Proteomes" id="UP000298337"/>
    </source>
</evidence>
<accession>A0A4Z0P031</accession>
<keyword evidence="1" id="KW-0460">Magnesium</keyword>
<evidence type="ECO:0000313" key="2">
    <source>
        <dbReference type="EMBL" id="TGE03756.1"/>
    </source>
</evidence>
<proteinExistence type="predicted"/>